<dbReference type="PANTHER" id="PTHR32332">
    <property type="entry name" value="2-NITROPROPANE DIOXYGENASE"/>
    <property type="match status" value="1"/>
</dbReference>
<dbReference type="EMBL" id="JBJNUY010000005">
    <property type="protein sequence ID" value="MFL8999564.1"/>
    <property type="molecule type" value="Genomic_DNA"/>
</dbReference>
<comment type="caution">
    <text evidence="4">The sequence shown here is derived from an EMBL/GenBank/DDBJ whole genome shotgun (WGS) entry which is preliminary data.</text>
</comment>
<gene>
    <name evidence="4" type="ORF">ACJ8NA_12985</name>
</gene>
<evidence type="ECO:0000256" key="3">
    <source>
        <dbReference type="ARBA" id="ARBA00023002"/>
    </source>
</evidence>
<evidence type="ECO:0000313" key="4">
    <source>
        <dbReference type="EMBL" id="MFL8999564.1"/>
    </source>
</evidence>
<keyword evidence="2" id="KW-0288">FMN</keyword>
<dbReference type="InterPro" id="IPR004136">
    <property type="entry name" value="NMO"/>
</dbReference>
<evidence type="ECO:0000313" key="5">
    <source>
        <dbReference type="Proteomes" id="UP001628646"/>
    </source>
</evidence>
<dbReference type="SUPFAM" id="SSF51412">
    <property type="entry name" value="Inosine monophosphate dehydrogenase (IMPDH)"/>
    <property type="match status" value="1"/>
</dbReference>
<dbReference type="InterPro" id="IPR013785">
    <property type="entry name" value="Aldolase_TIM"/>
</dbReference>
<dbReference type="GO" id="GO:0016491">
    <property type="term" value="F:oxidoreductase activity"/>
    <property type="evidence" value="ECO:0007669"/>
    <property type="project" value="UniProtKB-KW"/>
</dbReference>
<keyword evidence="5" id="KW-1185">Reference proteome</keyword>
<dbReference type="Pfam" id="PF03060">
    <property type="entry name" value="NMO"/>
    <property type="match status" value="1"/>
</dbReference>
<evidence type="ECO:0000256" key="1">
    <source>
        <dbReference type="ARBA" id="ARBA00022630"/>
    </source>
</evidence>
<dbReference type="Proteomes" id="UP001628646">
    <property type="component" value="Unassembled WGS sequence"/>
</dbReference>
<keyword evidence="3 4" id="KW-0560">Oxidoreductase</keyword>
<sequence>MKTRITELLGVRYPIIQGGMQWVGRASLASAVSNAGGLGVLTALTQPTPEALAQEIALTRELTDQPFGVNLTILPSIKPPPYAEYVAAIIEGGVKVVETAGNSPKEFIELFKANGVKILHKCTTVRHALSAERNGVDAISIDGFECAGHPGEDDVPGLILIPLAVRALRIPVIASGGIGEGRGLAAALALGAEGVNMGTRFCATHEAPIHDNIKQALVGASERDTRLIFRSLKNTARVLRNSISEEVVSIERRVGGCEFEDLRPLVAGVRGRAALEAGEVDNGVITAGQVVGLIEDIPSCAQLIERMVAEAREHLLRANSYFIGEGK</sequence>
<dbReference type="Gene3D" id="3.20.20.70">
    <property type="entry name" value="Aldolase class I"/>
    <property type="match status" value="1"/>
</dbReference>
<keyword evidence="1" id="KW-0285">Flavoprotein</keyword>
<accession>A0ABW8W5X7</accession>
<name>A0ABW8W5X7_9PSED</name>
<protein>
    <submittedName>
        <fullName evidence="4">NAD(P)H-dependent flavin oxidoreductase</fullName>
        <ecNumber evidence="4">1.13.12.-</ecNumber>
    </submittedName>
</protein>
<proteinExistence type="predicted"/>
<dbReference type="EC" id="1.13.12.-" evidence="4"/>
<reference evidence="4 5" key="1">
    <citation type="submission" date="2024-12" db="EMBL/GenBank/DDBJ databases">
        <title>Pseudomonas species isolated from Lotus nodules promote plant growth.</title>
        <authorList>
            <person name="Yu Y.-H."/>
            <person name="Kurtenbach J."/>
            <person name="Crosbie D."/>
            <person name="Brachmann A."/>
            <person name="Marin M."/>
        </authorList>
    </citation>
    <scope>NUCLEOTIDE SEQUENCE [LARGE SCALE GENOMIC DNA]</scope>
    <source>
        <strain evidence="4 5">PLb11B</strain>
    </source>
</reference>
<evidence type="ECO:0000256" key="2">
    <source>
        <dbReference type="ARBA" id="ARBA00022643"/>
    </source>
</evidence>
<dbReference type="CDD" id="cd04730">
    <property type="entry name" value="NPD_like"/>
    <property type="match status" value="1"/>
</dbReference>
<dbReference type="PANTHER" id="PTHR32332:SF20">
    <property type="entry name" value="2-NITROPROPANE DIOXYGENASE-LIKE PROTEIN"/>
    <property type="match status" value="1"/>
</dbReference>
<dbReference type="RefSeq" id="WP_407800251.1">
    <property type="nucleotide sequence ID" value="NZ_JBJNUX010000004.1"/>
</dbReference>
<organism evidence="4 5">
    <name type="scientific">Pseudomonas azerbaijanorientalis</name>
    <dbReference type="NCBI Taxonomy" id="2842350"/>
    <lineage>
        <taxon>Bacteria</taxon>
        <taxon>Pseudomonadati</taxon>
        <taxon>Pseudomonadota</taxon>
        <taxon>Gammaproteobacteria</taxon>
        <taxon>Pseudomonadales</taxon>
        <taxon>Pseudomonadaceae</taxon>
        <taxon>Pseudomonas</taxon>
    </lineage>
</organism>